<reference evidence="2 3" key="1">
    <citation type="submission" date="2015-02" db="EMBL/GenBank/DDBJ databases">
        <title>Single-cell genomics of uncultivated deep-branching MTB reveals a conserved set of magnetosome genes.</title>
        <authorList>
            <person name="Kolinko S."/>
            <person name="Richter M."/>
            <person name="Glockner F.O."/>
            <person name="Brachmann A."/>
            <person name="Schuler D."/>
        </authorList>
    </citation>
    <scope>NUCLEOTIDE SEQUENCE [LARGE SCALE GENOMIC DNA]</scope>
    <source>
        <strain evidence="2">TM-1</strain>
    </source>
</reference>
<feature type="chain" id="PRO_5002461320" evidence="1">
    <location>
        <begin position="31"/>
        <end position="155"/>
    </location>
</feature>
<dbReference type="PATRIC" id="fig|29290.4.peg.650"/>
<evidence type="ECO:0000313" key="3">
    <source>
        <dbReference type="Proteomes" id="UP000033423"/>
    </source>
</evidence>
<keyword evidence="1" id="KW-0732">Signal</keyword>
<proteinExistence type="predicted"/>
<keyword evidence="3" id="KW-1185">Reference proteome</keyword>
<evidence type="ECO:0000313" key="2">
    <source>
        <dbReference type="EMBL" id="KJU87333.1"/>
    </source>
</evidence>
<gene>
    <name evidence="2" type="ORF">MBAV_000472</name>
</gene>
<organism evidence="2 3">
    <name type="scientific">Candidatus Magnetobacterium bavaricum</name>
    <dbReference type="NCBI Taxonomy" id="29290"/>
    <lineage>
        <taxon>Bacteria</taxon>
        <taxon>Pseudomonadati</taxon>
        <taxon>Nitrospirota</taxon>
        <taxon>Thermodesulfovibrionia</taxon>
        <taxon>Thermodesulfovibrionales</taxon>
        <taxon>Candidatus Magnetobacteriaceae</taxon>
        <taxon>Candidatus Magnetobacterium</taxon>
    </lineage>
</organism>
<feature type="signal peptide" evidence="1">
    <location>
        <begin position="1"/>
        <end position="30"/>
    </location>
</feature>
<evidence type="ECO:0000256" key="1">
    <source>
        <dbReference type="SAM" id="SignalP"/>
    </source>
</evidence>
<name>A0A0F3H340_9BACT</name>
<dbReference type="PROSITE" id="PS51257">
    <property type="entry name" value="PROKAR_LIPOPROTEIN"/>
    <property type="match status" value="1"/>
</dbReference>
<accession>A0A0F3H340</accession>
<protein>
    <submittedName>
        <fullName evidence="2">Secreted protein</fullName>
    </submittedName>
</protein>
<sequence>MSKFKLKTLSVSLSLLCFLFVASCSYNVNIEPSDDLAETVKVFYDLKKQGRFFDTWLFERMSTYEDEKTRESAKERYFTNQGGKMQIKGYEIIEIGKEGSAIEGLTPVRMKISSTWPNLMGFTFPKGDNAFELEDLWQKINGKWYHVIRGMDRTW</sequence>
<comment type="caution">
    <text evidence="2">The sequence shown here is derived from an EMBL/GenBank/DDBJ whole genome shotgun (WGS) entry which is preliminary data.</text>
</comment>
<dbReference type="AlphaFoldDB" id="A0A0F3H340"/>
<dbReference type="EMBL" id="LACI01000225">
    <property type="protein sequence ID" value="KJU87333.1"/>
    <property type="molecule type" value="Genomic_DNA"/>
</dbReference>
<dbReference type="Proteomes" id="UP000033423">
    <property type="component" value="Unassembled WGS sequence"/>
</dbReference>